<dbReference type="GO" id="GO:0051082">
    <property type="term" value="F:unfolded protein binding"/>
    <property type="evidence" value="ECO:0007669"/>
    <property type="project" value="InterPro"/>
</dbReference>
<dbReference type="InterPro" id="IPR027410">
    <property type="entry name" value="TCP-1-like_intermed_sf"/>
</dbReference>
<dbReference type="CDD" id="cd03341">
    <property type="entry name" value="TCP1_theta"/>
    <property type="match status" value="1"/>
</dbReference>
<keyword evidence="6 8" id="KW-0143">Chaperone</keyword>
<accession>D8LWH7</accession>
<dbReference type="InterPro" id="IPR017998">
    <property type="entry name" value="Chaperone_TCP-1"/>
</dbReference>
<dbReference type="Gene3D" id="1.10.560.10">
    <property type="entry name" value="GroEL-like equatorial domain"/>
    <property type="match status" value="1"/>
</dbReference>
<reference evidence="9" key="1">
    <citation type="submission" date="2010-02" db="EMBL/GenBank/DDBJ databases">
        <title>Sequencing and annotation of the Blastocystis hominis genome.</title>
        <authorList>
            <person name="Wincker P."/>
        </authorList>
    </citation>
    <scope>NUCLEOTIDE SEQUENCE</scope>
    <source>
        <strain evidence="9">Singapore isolate B</strain>
    </source>
</reference>
<protein>
    <recommendedName>
        <fullName evidence="7">CCT-theta</fullName>
    </recommendedName>
</protein>
<evidence type="ECO:0000256" key="3">
    <source>
        <dbReference type="ARBA" id="ARBA00022490"/>
    </source>
</evidence>
<comment type="subcellular location">
    <subcellularLocation>
        <location evidence="1">Cytoplasm</location>
    </subcellularLocation>
</comment>
<comment type="similarity">
    <text evidence="2 8">Belongs to the TCP-1 chaperonin family.</text>
</comment>
<sequence length="501" mass="53137">MGPNGMFKLVINQLDKIFITSDAATVVKEMEVVHPAAKLIVEAAQKQEQEVGDGTNFVISFAGELLSKAGELLILGVHVNDIITGYEKALEVAYKALDELAMSTVSDLRDVSCVSSAILPVICAKQYGYEDVLARAIAEACLYTLPPAPAKPKLDVDNIRTARLLGGSIAQTHMMPGMVLPNLPQNDVLHVAHAKALVLTCGLEASSSETKGTVLIQSAQELLQFTRGEEAAFGDEIEAIAKTGVNVIFAGGSISEIARHFLNKFGIMGVSVGSKFDLRRLCKALGATALVRVGPPTAEEIGLADAVDVAEIGGKKVIVLRASRGEGRIATVVVRGSTENILEDVERAVDDGVNAVKTLCTDPRLIPGAGGAEAGMAVRVAAFGEECPGLDQYAVRKFAEALEVVPRTLAENAGMDVARVLSALTEKYTEDLRCGMGVDLDGESVRDVTKGERPIWDVYATKRNALRLAVNAAITILKVDQIIMAKEAGGPKLRAPQKDVD</sequence>
<dbReference type="InterPro" id="IPR012721">
    <property type="entry name" value="Chap_CCT_theta"/>
</dbReference>
<evidence type="ECO:0000256" key="2">
    <source>
        <dbReference type="ARBA" id="ARBA00008020"/>
    </source>
</evidence>
<keyword evidence="5 8" id="KW-0067">ATP-binding</keyword>
<dbReference type="PRINTS" id="PR00304">
    <property type="entry name" value="TCOMPLEXTCP1"/>
</dbReference>
<keyword evidence="4 8" id="KW-0547">Nucleotide-binding</keyword>
<dbReference type="FunCoup" id="D8LWH7">
    <property type="interactions" value="556"/>
</dbReference>
<dbReference type="NCBIfam" id="TIGR02346">
    <property type="entry name" value="chap_CCT_theta"/>
    <property type="match status" value="1"/>
</dbReference>
<dbReference type="PANTHER" id="PTHR11353">
    <property type="entry name" value="CHAPERONIN"/>
    <property type="match status" value="1"/>
</dbReference>
<proteinExistence type="inferred from homology"/>
<dbReference type="RefSeq" id="XP_012894214.1">
    <property type="nucleotide sequence ID" value="XM_013038760.1"/>
</dbReference>
<dbReference type="SUPFAM" id="SSF54849">
    <property type="entry name" value="GroEL-intermediate domain like"/>
    <property type="match status" value="1"/>
</dbReference>
<dbReference type="Pfam" id="PF00118">
    <property type="entry name" value="Cpn60_TCP1"/>
    <property type="match status" value="1"/>
</dbReference>
<evidence type="ECO:0000313" key="9">
    <source>
        <dbReference type="EMBL" id="CBK20166.2"/>
    </source>
</evidence>
<evidence type="ECO:0000256" key="5">
    <source>
        <dbReference type="ARBA" id="ARBA00022840"/>
    </source>
</evidence>
<organism evidence="9">
    <name type="scientific">Blastocystis hominis</name>
    <dbReference type="NCBI Taxonomy" id="12968"/>
    <lineage>
        <taxon>Eukaryota</taxon>
        <taxon>Sar</taxon>
        <taxon>Stramenopiles</taxon>
        <taxon>Bigyra</taxon>
        <taxon>Opalozoa</taxon>
        <taxon>Opalinata</taxon>
        <taxon>Blastocystidae</taxon>
        <taxon>Blastocystis</taxon>
    </lineage>
</organism>
<dbReference type="InterPro" id="IPR027413">
    <property type="entry name" value="GROEL-like_equatorial_sf"/>
</dbReference>
<dbReference type="InterPro" id="IPR002423">
    <property type="entry name" value="Cpn60/GroEL/TCP-1"/>
</dbReference>
<evidence type="ECO:0000256" key="4">
    <source>
        <dbReference type="ARBA" id="ARBA00022741"/>
    </source>
</evidence>
<dbReference type="PROSITE" id="PS00995">
    <property type="entry name" value="TCP1_3"/>
    <property type="match status" value="1"/>
</dbReference>
<name>D8LWH7_BLAHO</name>
<dbReference type="GO" id="GO:0140662">
    <property type="term" value="F:ATP-dependent protein folding chaperone"/>
    <property type="evidence" value="ECO:0007669"/>
    <property type="project" value="InterPro"/>
</dbReference>
<evidence type="ECO:0000256" key="1">
    <source>
        <dbReference type="ARBA" id="ARBA00004496"/>
    </source>
</evidence>
<evidence type="ECO:0000256" key="6">
    <source>
        <dbReference type="ARBA" id="ARBA00023186"/>
    </source>
</evidence>
<evidence type="ECO:0000256" key="8">
    <source>
        <dbReference type="RuleBase" id="RU004187"/>
    </source>
</evidence>
<dbReference type="GO" id="GO:0005524">
    <property type="term" value="F:ATP binding"/>
    <property type="evidence" value="ECO:0007669"/>
    <property type="project" value="UniProtKB-KW"/>
</dbReference>
<dbReference type="OMA" id="WGLKYAV"/>
<dbReference type="OrthoDB" id="1748577at2759"/>
<dbReference type="GeneID" id="24917845"/>
<keyword evidence="3" id="KW-0963">Cytoplasm</keyword>
<evidence type="ECO:0000313" key="10">
    <source>
        <dbReference type="Proteomes" id="UP000008312"/>
    </source>
</evidence>
<gene>
    <name evidence="9" type="ORF">GSBLH_T00000538001</name>
</gene>
<keyword evidence="10" id="KW-1185">Reference proteome</keyword>
<dbReference type="InterPro" id="IPR002194">
    <property type="entry name" value="Chaperonin_TCP-1_CS"/>
</dbReference>
<dbReference type="GO" id="GO:0016887">
    <property type="term" value="F:ATP hydrolysis activity"/>
    <property type="evidence" value="ECO:0007669"/>
    <property type="project" value="InterPro"/>
</dbReference>
<dbReference type="SUPFAM" id="SSF48592">
    <property type="entry name" value="GroEL equatorial domain-like"/>
    <property type="match status" value="1"/>
</dbReference>
<dbReference type="InParanoid" id="D8LWH7"/>
<dbReference type="Proteomes" id="UP000008312">
    <property type="component" value="Unassembled WGS sequence"/>
</dbReference>
<dbReference type="FunFam" id="3.50.7.10:FF:000008">
    <property type="entry name" value="T-complex protein 1 subunit theta"/>
    <property type="match status" value="1"/>
</dbReference>
<evidence type="ECO:0000256" key="7">
    <source>
        <dbReference type="ARBA" id="ARBA00029602"/>
    </source>
</evidence>
<dbReference type="GO" id="GO:0005737">
    <property type="term" value="C:cytoplasm"/>
    <property type="evidence" value="ECO:0007669"/>
    <property type="project" value="UniProtKB-SubCell"/>
</dbReference>
<dbReference type="AlphaFoldDB" id="D8LWH7"/>
<dbReference type="SUPFAM" id="SSF52029">
    <property type="entry name" value="GroEL apical domain-like"/>
    <property type="match status" value="1"/>
</dbReference>
<dbReference type="Gene3D" id="3.50.7.10">
    <property type="entry name" value="GroEL"/>
    <property type="match status" value="1"/>
</dbReference>
<dbReference type="InterPro" id="IPR027409">
    <property type="entry name" value="GroEL-like_apical_dom_sf"/>
</dbReference>
<dbReference type="EMBL" id="FN668638">
    <property type="protein sequence ID" value="CBK20166.2"/>
    <property type="molecule type" value="Genomic_DNA"/>
</dbReference>
<dbReference type="Gene3D" id="3.30.260.10">
    <property type="entry name" value="TCP-1-like chaperonin intermediate domain"/>
    <property type="match status" value="1"/>
</dbReference>